<keyword evidence="7" id="KW-0137">Centromere</keyword>
<sequence length="287" mass="32777">MPYSANLLTLMSGDAQNVANGPEASEDITHAIEDLRIDIDKQKALLQQLHSNVEKNFQCRAAGSRDSDPLVGIYQEQDAWLRGMIAAVQQRGDELLPTNHGACQEIVCRNLVETCKQLEEVLAHVKSQKQDLEEEKKRVEQWLLEDKEVGRELEKQIRLASDMENTSKKKIKAELGGKYKKAHEYHIFLMQKMIEFVSEHFAPPGAEKGKQKRHGIGALDTTGYAHLLPLYSFLEVLMNRCFEVPHDPYIQLSEEHWSEYVELLLRCGIVVRHPNDSNLIKLVAFHL</sequence>
<keyword evidence="4" id="KW-0158">Chromosome</keyword>
<evidence type="ECO:0000313" key="10">
    <source>
        <dbReference type="RefSeq" id="XP_014670127.1"/>
    </source>
</evidence>
<keyword evidence="6" id="KW-0539">Nucleus</keyword>
<keyword evidence="5 8" id="KW-0175">Coiled coil</keyword>
<dbReference type="GeneID" id="106811104"/>
<evidence type="ECO:0000256" key="1">
    <source>
        <dbReference type="ARBA" id="ARBA00004123"/>
    </source>
</evidence>
<dbReference type="InterPro" id="IPR020993">
    <property type="entry name" value="Centromere_CenpK"/>
</dbReference>
<name>A0ABM1ED56_PRICU</name>
<evidence type="ECO:0000256" key="6">
    <source>
        <dbReference type="ARBA" id="ARBA00023242"/>
    </source>
</evidence>
<dbReference type="PANTHER" id="PTHR14401">
    <property type="entry name" value="CENTROMERE PROTEIN K"/>
    <property type="match status" value="1"/>
</dbReference>
<dbReference type="PANTHER" id="PTHR14401:SF6">
    <property type="entry name" value="CENTROMERE PROTEIN K"/>
    <property type="match status" value="1"/>
</dbReference>
<evidence type="ECO:0000256" key="5">
    <source>
        <dbReference type="ARBA" id="ARBA00023054"/>
    </source>
</evidence>
<organism evidence="9 10">
    <name type="scientific">Priapulus caudatus</name>
    <name type="common">Priapulid worm</name>
    <dbReference type="NCBI Taxonomy" id="37621"/>
    <lineage>
        <taxon>Eukaryota</taxon>
        <taxon>Metazoa</taxon>
        <taxon>Ecdysozoa</taxon>
        <taxon>Scalidophora</taxon>
        <taxon>Priapulida</taxon>
        <taxon>Priapulimorpha</taxon>
        <taxon>Priapulimorphida</taxon>
        <taxon>Priapulidae</taxon>
        <taxon>Priapulus</taxon>
    </lineage>
</organism>
<protein>
    <submittedName>
        <fullName evidence="10">Centromere protein K-like isoform X1</fullName>
    </submittedName>
</protein>
<comment type="similarity">
    <text evidence="3">Belongs to the CENP-K/MCM22 family.</text>
</comment>
<comment type="subcellular location">
    <subcellularLocation>
        <location evidence="2">Chromosome</location>
        <location evidence="2">Centromere</location>
    </subcellularLocation>
    <subcellularLocation>
        <location evidence="1">Nucleus</location>
    </subcellularLocation>
</comment>
<evidence type="ECO:0000256" key="2">
    <source>
        <dbReference type="ARBA" id="ARBA00004584"/>
    </source>
</evidence>
<evidence type="ECO:0000256" key="4">
    <source>
        <dbReference type="ARBA" id="ARBA00022454"/>
    </source>
</evidence>
<gene>
    <name evidence="10" type="primary">LOC106811104</name>
</gene>
<dbReference type="Proteomes" id="UP000695022">
    <property type="component" value="Unplaced"/>
</dbReference>
<keyword evidence="9" id="KW-1185">Reference proteome</keyword>
<proteinExistence type="inferred from homology"/>
<evidence type="ECO:0000256" key="3">
    <source>
        <dbReference type="ARBA" id="ARBA00005795"/>
    </source>
</evidence>
<reference evidence="10" key="1">
    <citation type="submission" date="2025-08" db="UniProtKB">
        <authorList>
            <consortium name="RefSeq"/>
        </authorList>
    </citation>
    <scope>IDENTIFICATION</scope>
</reference>
<evidence type="ECO:0000256" key="7">
    <source>
        <dbReference type="ARBA" id="ARBA00023328"/>
    </source>
</evidence>
<dbReference type="RefSeq" id="XP_014670127.1">
    <property type="nucleotide sequence ID" value="XM_014814641.1"/>
</dbReference>
<evidence type="ECO:0000313" key="9">
    <source>
        <dbReference type="Proteomes" id="UP000695022"/>
    </source>
</evidence>
<dbReference type="Pfam" id="PF11802">
    <property type="entry name" value="CENP-K"/>
    <property type="match status" value="1"/>
</dbReference>
<accession>A0ABM1ED56</accession>
<feature type="coiled-coil region" evidence="8">
    <location>
        <begin position="108"/>
        <end position="145"/>
    </location>
</feature>
<evidence type="ECO:0000256" key="8">
    <source>
        <dbReference type="SAM" id="Coils"/>
    </source>
</evidence>